<protein>
    <submittedName>
        <fullName evidence="2">Uncharacterized protein</fullName>
    </submittedName>
</protein>
<dbReference type="Gene3D" id="3.80.10.10">
    <property type="entry name" value="Ribonuclease Inhibitor"/>
    <property type="match status" value="1"/>
</dbReference>
<dbReference type="InterPro" id="IPR032675">
    <property type="entry name" value="LRR_dom_sf"/>
</dbReference>
<organism evidence="2 3">
    <name type="scientific">Coprinellus micaceus</name>
    <name type="common">Glistening ink-cap mushroom</name>
    <name type="synonym">Coprinus micaceus</name>
    <dbReference type="NCBI Taxonomy" id="71717"/>
    <lineage>
        <taxon>Eukaryota</taxon>
        <taxon>Fungi</taxon>
        <taxon>Dikarya</taxon>
        <taxon>Basidiomycota</taxon>
        <taxon>Agaricomycotina</taxon>
        <taxon>Agaricomycetes</taxon>
        <taxon>Agaricomycetidae</taxon>
        <taxon>Agaricales</taxon>
        <taxon>Agaricineae</taxon>
        <taxon>Psathyrellaceae</taxon>
        <taxon>Coprinellus</taxon>
    </lineage>
</organism>
<dbReference type="OrthoDB" id="445556at2759"/>
<evidence type="ECO:0000313" key="2">
    <source>
        <dbReference type="EMBL" id="TEB29885.1"/>
    </source>
</evidence>
<dbReference type="AlphaFoldDB" id="A0A4Y7T6W7"/>
<gene>
    <name evidence="2" type="ORF">FA13DRAFT_1734241</name>
</gene>
<dbReference type="Proteomes" id="UP000298030">
    <property type="component" value="Unassembled WGS sequence"/>
</dbReference>
<evidence type="ECO:0000313" key="3">
    <source>
        <dbReference type="Proteomes" id="UP000298030"/>
    </source>
</evidence>
<feature type="compositionally biased region" description="Acidic residues" evidence="1">
    <location>
        <begin position="362"/>
        <end position="371"/>
    </location>
</feature>
<evidence type="ECO:0000256" key="1">
    <source>
        <dbReference type="SAM" id="MobiDB-lite"/>
    </source>
</evidence>
<dbReference type="EMBL" id="QPFP01000025">
    <property type="protein sequence ID" value="TEB29885.1"/>
    <property type="molecule type" value="Genomic_DNA"/>
</dbReference>
<comment type="caution">
    <text evidence="2">The sequence shown here is derived from an EMBL/GenBank/DDBJ whole genome shotgun (WGS) entry which is preliminary data.</text>
</comment>
<proteinExistence type="predicted"/>
<dbReference type="SUPFAM" id="SSF52047">
    <property type="entry name" value="RNI-like"/>
    <property type="match status" value="1"/>
</dbReference>
<feature type="non-terminal residue" evidence="2">
    <location>
        <position position="1"/>
    </location>
</feature>
<name>A0A4Y7T6W7_COPMI</name>
<reference evidence="2 3" key="1">
    <citation type="journal article" date="2019" name="Nat. Ecol. Evol.">
        <title>Megaphylogeny resolves global patterns of mushroom evolution.</title>
        <authorList>
            <person name="Varga T."/>
            <person name="Krizsan K."/>
            <person name="Foldi C."/>
            <person name="Dima B."/>
            <person name="Sanchez-Garcia M."/>
            <person name="Sanchez-Ramirez S."/>
            <person name="Szollosi G.J."/>
            <person name="Szarkandi J.G."/>
            <person name="Papp V."/>
            <person name="Albert L."/>
            <person name="Andreopoulos W."/>
            <person name="Angelini C."/>
            <person name="Antonin V."/>
            <person name="Barry K.W."/>
            <person name="Bougher N.L."/>
            <person name="Buchanan P."/>
            <person name="Buyck B."/>
            <person name="Bense V."/>
            <person name="Catcheside P."/>
            <person name="Chovatia M."/>
            <person name="Cooper J."/>
            <person name="Damon W."/>
            <person name="Desjardin D."/>
            <person name="Finy P."/>
            <person name="Geml J."/>
            <person name="Haridas S."/>
            <person name="Hughes K."/>
            <person name="Justo A."/>
            <person name="Karasinski D."/>
            <person name="Kautmanova I."/>
            <person name="Kiss B."/>
            <person name="Kocsube S."/>
            <person name="Kotiranta H."/>
            <person name="LaButti K.M."/>
            <person name="Lechner B.E."/>
            <person name="Liimatainen K."/>
            <person name="Lipzen A."/>
            <person name="Lukacs Z."/>
            <person name="Mihaltcheva S."/>
            <person name="Morgado L.N."/>
            <person name="Niskanen T."/>
            <person name="Noordeloos M.E."/>
            <person name="Ohm R.A."/>
            <person name="Ortiz-Santana B."/>
            <person name="Ovrebo C."/>
            <person name="Racz N."/>
            <person name="Riley R."/>
            <person name="Savchenko A."/>
            <person name="Shiryaev A."/>
            <person name="Soop K."/>
            <person name="Spirin V."/>
            <person name="Szebenyi C."/>
            <person name="Tomsovsky M."/>
            <person name="Tulloss R.E."/>
            <person name="Uehling J."/>
            <person name="Grigoriev I.V."/>
            <person name="Vagvolgyi C."/>
            <person name="Papp T."/>
            <person name="Martin F.M."/>
            <person name="Miettinen O."/>
            <person name="Hibbett D.S."/>
            <person name="Nagy L.G."/>
        </authorList>
    </citation>
    <scope>NUCLEOTIDE SEQUENCE [LARGE SCALE GENOMIC DNA]</scope>
    <source>
        <strain evidence="2 3">FP101781</strain>
    </source>
</reference>
<accession>A0A4Y7T6W7</accession>
<sequence length="549" mass="62636">YSRLFSSNVAPEPVEVTTIQEDIDARTKTTDQLEVEVQRLDAEHQRIEMEWQKVCGERDKLATERETLRGLLTSFRRFPAEILSEIFIAVHSDSKFMPRWGPAQVVTLSRVSTLWRDVALSTPRLWNCLALRPMDLTRCDISKISRWMGRSGSTARWLELRDLDACHQSHENGRASHCLLIELWKVVKLLSEGPFLHALCLNDIFTDCLQVLAEHMAAQQTRDARPWDSLGSLSVSLAMMWGAESPTLAETLFIYLQVPIGGGWTQFPDHNSMLECLTSLGVDALPASSLSSLSALCPQLTELSMRLYSTVDGFPSRRQPQRFPNLRTLRLDGWMHSQVALLPRLLLTPSLVQLDLKFASVQDDDSDSDDDGSGHDEEGSDNESQDKQPTLYRRFELVTGLTSFVQQSEVGVQRLRIENLWISSRGLERILMNIPSVTDLAFHNVQMDATLFQRTSHLVSDHHMRLVPRLETLRLSDMKVPLEFLSEGVCNFFARRITYPPKFETIKSLYLEVDDRALQRYDFNPENAFRNAISRLRKLGVDVHVRLEA</sequence>
<feature type="region of interest" description="Disordered" evidence="1">
    <location>
        <begin position="362"/>
        <end position="389"/>
    </location>
</feature>
<keyword evidence="3" id="KW-1185">Reference proteome</keyword>